<keyword evidence="3" id="KW-1185">Reference proteome</keyword>
<protein>
    <recommendedName>
        <fullName evidence="4">AA1-like domain-containing protein</fullName>
    </recommendedName>
</protein>
<dbReference type="AlphaFoldDB" id="A0A6A5UFL2"/>
<feature type="chain" id="PRO_5025608817" description="AA1-like domain-containing protein" evidence="1">
    <location>
        <begin position="17"/>
        <end position="150"/>
    </location>
</feature>
<dbReference type="Proteomes" id="UP000800035">
    <property type="component" value="Unassembled WGS sequence"/>
</dbReference>
<dbReference type="EMBL" id="ML976977">
    <property type="protein sequence ID" value="KAF1963695.1"/>
    <property type="molecule type" value="Genomic_DNA"/>
</dbReference>
<accession>A0A6A5UFL2</accession>
<proteinExistence type="predicted"/>
<sequence>MRFSILAFATATSAAAISRRAGFGSWDFQAQVNYPVSGYSTSTIEATYHNSDLPSDIAVSCEWRYIPKNPAHGINETTETTTCTDPSFTFDFGDVRMADTTSNVTLQQIVQLHGETVTVRGSKEFKWDFSFGSGRSGKVAGVIEVTTGIA</sequence>
<evidence type="ECO:0000313" key="3">
    <source>
        <dbReference type="Proteomes" id="UP000800035"/>
    </source>
</evidence>
<dbReference type="OrthoDB" id="3753703at2759"/>
<evidence type="ECO:0000313" key="2">
    <source>
        <dbReference type="EMBL" id="KAF1963695.1"/>
    </source>
</evidence>
<name>A0A6A5UFL2_9PLEO</name>
<evidence type="ECO:0008006" key="4">
    <source>
        <dbReference type="Google" id="ProtNLM"/>
    </source>
</evidence>
<reference evidence="2" key="1">
    <citation type="journal article" date="2020" name="Stud. Mycol.">
        <title>101 Dothideomycetes genomes: a test case for predicting lifestyles and emergence of pathogens.</title>
        <authorList>
            <person name="Haridas S."/>
            <person name="Albert R."/>
            <person name="Binder M."/>
            <person name="Bloem J."/>
            <person name="Labutti K."/>
            <person name="Salamov A."/>
            <person name="Andreopoulos B."/>
            <person name="Baker S."/>
            <person name="Barry K."/>
            <person name="Bills G."/>
            <person name="Bluhm B."/>
            <person name="Cannon C."/>
            <person name="Castanera R."/>
            <person name="Culley D."/>
            <person name="Daum C."/>
            <person name="Ezra D."/>
            <person name="Gonzalez J."/>
            <person name="Henrissat B."/>
            <person name="Kuo A."/>
            <person name="Liang C."/>
            <person name="Lipzen A."/>
            <person name="Lutzoni F."/>
            <person name="Magnuson J."/>
            <person name="Mondo S."/>
            <person name="Nolan M."/>
            <person name="Ohm R."/>
            <person name="Pangilinan J."/>
            <person name="Park H.-J."/>
            <person name="Ramirez L."/>
            <person name="Alfaro M."/>
            <person name="Sun H."/>
            <person name="Tritt A."/>
            <person name="Yoshinaga Y."/>
            <person name="Zwiers L.-H."/>
            <person name="Turgeon B."/>
            <person name="Goodwin S."/>
            <person name="Spatafora J."/>
            <person name="Crous P."/>
            <person name="Grigoriev I."/>
        </authorList>
    </citation>
    <scope>NUCLEOTIDE SEQUENCE</scope>
    <source>
        <strain evidence="2">CBS 675.92</strain>
    </source>
</reference>
<feature type="signal peptide" evidence="1">
    <location>
        <begin position="1"/>
        <end position="16"/>
    </location>
</feature>
<organism evidence="2 3">
    <name type="scientific">Byssothecium circinans</name>
    <dbReference type="NCBI Taxonomy" id="147558"/>
    <lineage>
        <taxon>Eukaryota</taxon>
        <taxon>Fungi</taxon>
        <taxon>Dikarya</taxon>
        <taxon>Ascomycota</taxon>
        <taxon>Pezizomycotina</taxon>
        <taxon>Dothideomycetes</taxon>
        <taxon>Pleosporomycetidae</taxon>
        <taxon>Pleosporales</taxon>
        <taxon>Massarineae</taxon>
        <taxon>Massarinaceae</taxon>
        <taxon>Byssothecium</taxon>
    </lineage>
</organism>
<keyword evidence="1" id="KW-0732">Signal</keyword>
<gene>
    <name evidence="2" type="ORF">CC80DRAFT_487030</name>
</gene>
<evidence type="ECO:0000256" key="1">
    <source>
        <dbReference type="SAM" id="SignalP"/>
    </source>
</evidence>